<feature type="transmembrane region" description="Helical" evidence="8">
    <location>
        <begin position="372"/>
        <end position="393"/>
    </location>
</feature>
<evidence type="ECO:0008006" key="11">
    <source>
        <dbReference type="Google" id="ProtNLM"/>
    </source>
</evidence>
<dbReference type="AlphaFoldDB" id="A0A2W5IEF0"/>
<comment type="caution">
    <text evidence="9">The sequence shown here is derived from an EMBL/GenBank/DDBJ whole genome shotgun (WGS) entry which is preliminary data.</text>
</comment>
<keyword evidence="4 8" id="KW-0812">Transmembrane</keyword>
<dbReference type="GO" id="GO:0016757">
    <property type="term" value="F:glycosyltransferase activity"/>
    <property type="evidence" value="ECO:0007669"/>
    <property type="project" value="UniProtKB-KW"/>
</dbReference>
<name>A0A2W5IEF0_9ACTN</name>
<dbReference type="NCBIfam" id="NF038066">
    <property type="entry name" value="MptB"/>
    <property type="match status" value="1"/>
</dbReference>
<accession>A0A2W5IEF0</accession>
<proteinExistence type="inferred from homology"/>
<keyword evidence="6 8" id="KW-0472">Membrane</keyword>
<evidence type="ECO:0000256" key="5">
    <source>
        <dbReference type="ARBA" id="ARBA00022989"/>
    </source>
</evidence>
<evidence type="ECO:0000313" key="10">
    <source>
        <dbReference type="Proteomes" id="UP000248606"/>
    </source>
</evidence>
<sequence>MAHSASTAYSELRRLNLLPLVWWGMAGSLFISLASWGAGAGYAVDSWLAPLHLDWLCYGHGQLLCQFLFWGGVLLLIGNWARLGRHLLTHHYEDNTRTVSALVLLSLIWMVPFLIANPILSRDVFSYLAQGSIQRSGASAYDVGPNVLNSPGHITPLYLDVSGDWRNTTTPYGPLHLGLMELIVFITQDHIHAGVFLVKLLCMLCMVGIIWASQDIAKSLKTSSLWALWCAGANPLMLLHLIGGMHNEALMVALMAIGLALVLRRKHVLGIAVITLGAAIKATAFIALPFVIWIWLAHIRQDGKTLQKATPQEQEDDSTVENTSESYGKIVGYFIATACGGAVLSIAIFAVLSLATGTGLGFIEALEGSGKVINWLTIPTVLAHFIHAMGANIDGPSFASALVGARHICSLIMGILIIPIWIHYRKTPLAALRGLALSFLVLCLFNSLAFPWYYSWILVFVGALALNRTSLRIIAALCSWNCFTVLPNGVIALYNYFWVIAAIVIGVIVYRYLGKEETTSSADLERHCLRTPHNFTS</sequence>
<evidence type="ECO:0000256" key="4">
    <source>
        <dbReference type="ARBA" id="ARBA00022692"/>
    </source>
</evidence>
<feature type="transmembrane region" description="Helical" evidence="8">
    <location>
        <begin position="249"/>
        <end position="264"/>
    </location>
</feature>
<evidence type="ECO:0000256" key="1">
    <source>
        <dbReference type="ARBA" id="ARBA00004141"/>
    </source>
</evidence>
<dbReference type="InterPro" id="IPR049829">
    <property type="entry name" value="MptA/B-like"/>
</dbReference>
<feature type="transmembrane region" description="Helical" evidence="8">
    <location>
        <begin position="191"/>
        <end position="212"/>
    </location>
</feature>
<feature type="transmembrane region" description="Helical" evidence="8">
    <location>
        <begin position="434"/>
        <end position="454"/>
    </location>
</feature>
<feature type="transmembrane region" description="Helical" evidence="8">
    <location>
        <begin position="399"/>
        <end position="422"/>
    </location>
</feature>
<keyword evidence="3" id="KW-0808">Transferase</keyword>
<feature type="transmembrane region" description="Helical" evidence="8">
    <location>
        <begin position="224"/>
        <end position="243"/>
    </location>
</feature>
<dbReference type="Pfam" id="PF26314">
    <property type="entry name" value="MptA_B_family"/>
    <property type="match status" value="1"/>
</dbReference>
<feature type="transmembrane region" description="Helical" evidence="8">
    <location>
        <begin position="330"/>
        <end position="352"/>
    </location>
</feature>
<feature type="transmembrane region" description="Helical" evidence="8">
    <location>
        <begin position="271"/>
        <end position="296"/>
    </location>
</feature>
<keyword evidence="5 8" id="KW-1133">Transmembrane helix</keyword>
<evidence type="ECO:0000256" key="2">
    <source>
        <dbReference type="ARBA" id="ARBA00022676"/>
    </source>
</evidence>
<feature type="transmembrane region" description="Helical" evidence="8">
    <location>
        <begin position="493"/>
        <end position="513"/>
    </location>
</feature>
<comment type="similarity">
    <text evidence="7">Belongs to the MptA/B family.</text>
</comment>
<dbReference type="Proteomes" id="UP000248606">
    <property type="component" value="Unassembled WGS sequence"/>
</dbReference>
<dbReference type="RefSeq" id="WP_303678663.1">
    <property type="nucleotide sequence ID" value="NZ_QFOZ01000002.1"/>
</dbReference>
<dbReference type="EMBL" id="QFOZ01000002">
    <property type="protein sequence ID" value="PZP89483.1"/>
    <property type="molecule type" value="Genomic_DNA"/>
</dbReference>
<evidence type="ECO:0000256" key="8">
    <source>
        <dbReference type="SAM" id="Phobius"/>
    </source>
</evidence>
<feature type="transmembrane region" description="Helical" evidence="8">
    <location>
        <begin position="20"/>
        <end position="38"/>
    </location>
</feature>
<evidence type="ECO:0000313" key="9">
    <source>
        <dbReference type="EMBL" id="PZP89483.1"/>
    </source>
</evidence>
<comment type="subcellular location">
    <subcellularLocation>
        <location evidence="1">Membrane</location>
        <topology evidence="1">Multi-pass membrane protein</topology>
    </subcellularLocation>
</comment>
<dbReference type="GO" id="GO:0016020">
    <property type="term" value="C:membrane"/>
    <property type="evidence" value="ECO:0007669"/>
    <property type="project" value="UniProtKB-SubCell"/>
</dbReference>
<evidence type="ECO:0000256" key="7">
    <source>
        <dbReference type="ARBA" id="ARBA00043987"/>
    </source>
</evidence>
<keyword evidence="2" id="KW-0328">Glycosyltransferase</keyword>
<organism evidence="9 10">
    <name type="scientific">Lawsonella clevelandensis</name>
    <dbReference type="NCBI Taxonomy" id="1528099"/>
    <lineage>
        <taxon>Bacteria</taxon>
        <taxon>Bacillati</taxon>
        <taxon>Actinomycetota</taxon>
        <taxon>Actinomycetes</taxon>
        <taxon>Mycobacteriales</taxon>
        <taxon>Lawsonellaceae</taxon>
        <taxon>Lawsonella</taxon>
    </lineage>
</organism>
<protein>
    <recommendedName>
        <fullName evidence="11">Alpha-(1-&gt;6)-mannopyranosyltransferase A</fullName>
    </recommendedName>
</protein>
<evidence type="ECO:0000256" key="3">
    <source>
        <dbReference type="ARBA" id="ARBA00022679"/>
    </source>
</evidence>
<evidence type="ECO:0000256" key="6">
    <source>
        <dbReference type="ARBA" id="ARBA00023136"/>
    </source>
</evidence>
<reference evidence="9 10" key="1">
    <citation type="submission" date="2017-08" db="EMBL/GenBank/DDBJ databases">
        <title>Infants hospitalized years apart are colonized by the same room-sourced microbial strains.</title>
        <authorList>
            <person name="Brooks B."/>
            <person name="Olm M.R."/>
            <person name="Firek B.A."/>
            <person name="Baker R."/>
            <person name="Thomas B.C."/>
            <person name="Morowitz M.J."/>
            <person name="Banfield J.F."/>
        </authorList>
    </citation>
    <scope>NUCLEOTIDE SEQUENCE [LARGE SCALE GENOMIC DNA]</scope>
    <source>
        <strain evidence="9">S2_006_000_R1_57</strain>
    </source>
</reference>
<feature type="transmembrane region" description="Helical" evidence="8">
    <location>
        <begin position="58"/>
        <end position="78"/>
    </location>
</feature>
<gene>
    <name evidence="9" type="ORF">DI579_02975</name>
</gene>
<feature type="transmembrane region" description="Helical" evidence="8">
    <location>
        <begin position="99"/>
        <end position="120"/>
    </location>
</feature>